<reference evidence="7" key="1">
    <citation type="journal article" date="2013" name="Genome Biol.">
        <title>Reference genomes and transcriptomes of Nicotiana sylvestris and Nicotiana tomentosiformis.</title>
        <authorList>
            <person name="Sierro N."/>
            <person name="Battey J.N."/>
            <person name="Ouadi S."/>
            <person name="Bovet L."/>
            <person name="Goepfert S."/>
            <person name="Bakaher N."/>
            <person name="Peitsch M.C."/>
            <person name="Ivanov N.V."/>
        </authorList>
    </citation>
    <scope>NUCLEOTIDE SEQUENCE [LARGE SCALE GENOMIC DNA]</scope>
</reference>
<proteinExistence type="predicted"/>
<evidence type="ECO:0000313" key="8">
    <source>
        <dbReference type="RefSeq" id="XP_009792307.1"/>
    </source>
</evidence>
<evidence type="ECO:0000256" key="4">
    <source>
        <dbReference type="PROSITE-ProRule" id="PRU00325"/>
    </source>
</evidence>
<dbReference type="Proteomes" id="UP000189701">
    <property type="component" value="Unplaced"/>
</dbReference>
<dbReference type="InterPro" id="IPR006564">
    <property type="entry name" value="Znf_PMZ"/>
</dbReference>
<feature type="compositionally biased region" description="Basic residues" evidence="5">
    <location>
        <begin position="223"/>
        <end position="233"/>
    </location>
</feature>
<dbReference type="PANTHER" id="PTHR31973">
    <property type="entry name" value="POLYPROTEIN, PUTATIVE-RELATED"/>
    <property type="match status" value="1"/>
</dbReference>
<evidence type="ECO:0000256" key="5">
    <source>
        <dbReference type="SAM" id="MobiDB-lite"/>
    </source>
</evidence>
<dbReference type="PROSITE" id="PS50966">
    <property type="entry name" value="ZF_SWIM"/>
    <property type="match status" value="1"/>
</dbReference>
<dbReference type="KEGG" id="nsy:104239378"/>
<dbReference type="AlphaFoldDB" id="A0A1U7XJS2"/>
<protein>
    <submittedName>
        <fullName evidence="8">Uncharacterized protein LOC104239378</fullName>
    </submittedName>
</protein>
<dbReference type="STRING" id="4096.A0A1U7XJS2"/>
<keyword evidence="1" id="KW-0479">Metal-binding</keyword>
<dbReference type="eggNOG" id="ENOG502RJNC">
    <property type="taxonomic scope" value="Eukaryota"/>
</dbReference>
<feature type="domain" description="SWIM-type" evidence="6">
    <location>
        <begin position="100"/>
        <end position="141"/>
    </location>
</feature>
<evidence type="ECO:0000313" key="7">
    <source>
        <dbReference type="Proteomes" id="UP000189701"/>
    </source>
</evidence>
<keyword evidence="3" id="KW-0862">Zinc</keyword>
<keyword evidence="7" id="KW-1185">Reference proteome</keyword>
<dbReference type="Pfam" id="PF04434">
    <property type="entry name" value="SWIM"/>
    <property type="match status" value="1"/>
</dbReference>
<feature type="region of interest" description="Disordered" evidence="5">
    <location>
        <begin position="198"/>
        <end position="233"/>
    </location>
</feature>
<dbReference type="RefSeq" id="XP_009792307.1">
    <property type="nucleotide sequence ID" value="XM_009794005.1"/>
</dbReference>
<organism evidence="7 8">
    <name type="scientific">Nicotiana sylvestris</name>
    <name type="common">Wood tobacco</name>
    <name type="synonym">South American tobacco</name>
    <dbReference type="NCBI Taxonomy" id="4096"/>
    <lineage>
        <taxon>Eukaryota</taxon>
        <taxon>Viridiplantae</taxon>
        <taxon>Streptophyta</taxon>
        <taxon>Embryophyta</taxon>
        <taxon>Tracheophyta</taxon>
        <taxon>Spermatophyta</taxon>
        <taxon>Magnoliopsida</taxon>
        <taxon>eudicotyledons</taxon>
        <taxon>Gunneridae</taxon>
        <taxon>Pentapetalae</taxon>
        <taxon>asterids</taxon>
        <taxon>lamiids</taxon>
        <taxon>Solanales</taxon>
        <taxon>Solanaceae</taxon>
        <taxon>Nicotianoideae</taxon>
        <taxon>Nicotianeae</taxon>
        <taxon>Nicotiana</taxon>
    </lineage>
</organism>
<dbReference type="OrthoDB" id="1938144at2759"/>
<evidence type="ECO:0000256" key="3">
    <source>
        <dbReference type="ARBA" id="ARBA00022833"/>
    </source>
</evidence>
<dbReference type="InterPro" id="IPR007527">
    <property type="entry name" value="Znf_SWIM"/>
</dbReference>
<dbReference type="PANTHER" id="PTHR31973:SF113">
    <property type="entry name" value="PROTEIN FAR1-RELATED SEQUENCE 5-LIKE"/>
    <property type="match status" value="1"/>
</dbReference>
<accession>A0A1U7XJS2</accession>
<gene>
    <name evidence="8" type="primary">LOC104239378</name>
</gene>
<reference evidence="8" key="2">
    <citation type="submission" date="2025-08" db="UniProtKB">
        <authorList>
            <consortium name="RefSeq"/>
        </authorList>
    </citation>
    <scope>IDENTIFICATION</scope>
    <source>
        <tissue evidence="8">Leaf</tissue>
    </source>
</reference>
<dbReference type="GeneID" id="104239378"/>
<keyword evidence="2 4" id="KW-0863">Zinc-finger</keyword>
<dbReference type="SMART" id="SM00575">
    <property type="entry name" value="ZnF_PMZ"/>
    <property type="match status" value="1"/>
</dbReference>
<evidence type="ECO:0000256" key="1">
    <source>
        <dbReference type="ARBA" id="ARBA00022723"/>
    </source>
</evidence>
<evidence type="ECO:0000256" key="2">
    <source>
        <dbReference type="ARBA" id="ARBA00022771"/>
    </source>
</evidence>
<sequence length="233" mass="27320">MVKAYIVEMFDYHMAEVEKSDKRVKDYLMNVGYERWSRAHSAINRTLTMTSNIVESINAVPKAARELPVLPLLDYIRQFIGQWNVTNLKNAVTPSTSYLYSVLDKGKQRMVFLKDRTCSCRRFQLDELSCAHAWAVLKYKYIEYCSVYYTRKYLLKTYEIPIYPVPNESTWKIPAEVLNEKVLPPDVTKTIGRARKERYKPISEKKRKRSISCGQCGEEVHNRKTCRNNPKRG</sequence>
<name>A0A1U7XJS2_NICSY</name>
<dbReference type="GO" id="GO:0008270">
    <property type="term" value="F:zinc ion binding"/>
    <property type="evidence" value="ECO:0007669"/>
    <property type="project" value="UniProtKB-KW"/>
</dbReference>
<evidence type="ECO:0000259" key="6">
    <source>
        <dbReference type="PROSITE" id="PS50966"/>
    </source>
</evidence>